<evidence type="ECO:0000256" key="8">
    <source>
        <dbReference type="ARBA" id="ARBA00058118"/>
    </source>
</evidence>
<dbReference type="InterPro" id="IPR036291">
    <property type="entry name" value="NAD(P)-bd_dom_sf"/>
</dbReference>
<dbReference type="FunFam" id="3.40.50.720:FF:000190">
    <property type="entry name" value="Pyrroline-5-carboxylate reductase"/>
    <property type="match status" value="1"/>
</dbReference>
<name>A0A2Y9BG81_9FIRM</name>
<dbReference type="Pfam" id="PF03807">
    <property type="entry name" value="F420_oxidored"/>
    <property type="match status" value="1"/>
</dbReference>
<dbReference type="InterPro" id="IPR000304">
    <property type="entry name" value="Pyrroline-COOH_reductase"/>
</dbReference>
<evidence type="ECO:0000256" key="1">
    <source>
        <dbReference type="ARBA" id="ARBA00004496"/>
    </source>
</evidence>
<reference evidence="14 15" key="1">
    <citation type="submission" date="2018-05" db="EMBL/GenBank/DDBJ databases">
        <title>The Hungate 1000. A catalogue of reference genomes from the rumen microbiome.</title>
        <authorList>
            <person name="Kelly W."/>
        </authorList>
    </citation>
    <scope>NUCLEOTIDE SEQUENCE [LARGE SCALE GENOMIC DNA]</scope>
    <source>
        <strain evidence="14 15">NLAE-zl-C242</strain>
    </source>
</reference>
<dbReference type="RefSeq" id="WP_109731936.1">
    <property type="nucleotide sequence ID" value="NZ_BAAACK010000003.1"/>
</dbReference>
<evidence type="ECO:0000256" key="9">
    <source>
        <dbReference type="HAMAP-Rule" id="MF_01925"/>
    </source>
</evidence>
<evidence type="ECO:0000259" key="12">
    <source>
        <dbReference type="Pfam" id="PF03807"/>
    </source>
</evidence>
<sequence length="260" mass="27804">MKLGTIGCGNMAKAILGGIIGKGLICPEDIIAADLYVPGLEAARKSLGINVTTDNKEAAKADVVVIAIKSEYYKSVIEEIKDVVSEDTIFWTMAPGITFADIENFFGRKIKAVRTMPNTPAMVGAGVTAVTPNEQVTEEEAKYICELIGGFGTAEKIPECLMDATIPVSGSSPAMAFMFIEAMADGAVREGFSREQAYRLCAQTVLGSARMVLETGKHPGELKDMVCTPGGITIELVKKLEQFGFRNAVMEGMEVCTKCI</sequence>
<comment type="caution">
    <text evidence="14">The sequence shown here is derived from an EMBL/GenBank/DDBJ whole genome shotgun (WGS) entry which is preliminary data.</text>
</comment>
<accession>A0A2Y9BG81</accession>
<dbReference type="FunFam" id="1.10.3730.10:FF:000001">
    <property type="entry name" value="Pyrroline-5-carboxylate reductase"/>
    <property type="match status" value="1"/>
</dbReference>
<evidence type="ECO:0000256" key="2">
    <source>
        <dbReference type="ARBA" id="ARBA00005525"/>
    </source>
</evidence>
<evidence type="ECO:0000256" key="6">
    <source>
        <dbReference type="ARBA" id="ARBA00022857"/>
    </source>
</evidence>
<keyword evidence="5 9" id="KW-0641">Proline biosynthesis</keyword>
<evidence type="ECO:0000259" key="13">
    <source>
        <dbReference type="Pfam" id="PF14748"/>
    </source>
</evidence>
<evidence type="ECO:0000256" key="5">
    <source>
        <dbReference type="ARBA" id="ARBA00022650"/>
    </source>
</evidence>
<comment type="subcellular location">
    <subcellularLocation>
        <location evidence="1 9">Cytoplasm</location>
    </subcellularLocation>
</comment>
<feature type="domain" description="Pyrroline-5-carboxylate reductase dimerisation" evidence="13">
    <location>
        <begin position="159"/>
        <end position="258"/>
    </location>
</feature>
<dbReference type="OrthoDB" id="9805754at2"/>
<dbReference type="EC" id="1.5.1.2" evidence="9 10"/>
<dbReference type="GO" id="GO:0005737">
    <property type="term" value="C:cytoplasm"/>
    <property type="evidence" value="ECO:0007669"/>
    <property type="project" value="UniProtKB-SubCell"/>
</dbReference>
<comment type="similarity">
    <text evidence="2 9">Belongs to the pyrroline-5-carboxylate reductase family.</text>
</comment>
<comment type="catalytic activity">
    <reaction evidence="9">
        <text>L-proline + NADP(+) = (S)-1-pyrroline-5-carboxylate + NADPH + 2 H(+)</text>
        <dbReference type="Rhea" id="RHEA:14109"/>
        <dbReference type="ChEBI" id="CHEBI:15378"/>
        <dbReference type="ChEBI" id="CHEBI:17388"/>
        <dbReference type="ChEBI" id="CHEBI:57783"/>
        <dbReference type="ChEBI" id="CHEBI:58349"/>
        <dbReference type="ChEBI" id="CHEBI:60039"/>
        <dbReference type="EC" id="1.5.1.2"/>
    </reaction>
</comment>
<dbReference type="GO" id="GO:0004735">
    <property type="term" value="F:pyrroline-5-carboxylate reductase activity"/>
    <property type="evidence" value="ECO:0007669"/>
    <property type="project" value="UniProtKB-UniRule"/>
</dbReference>
<comment type="catalytic activity">
    <reaction evidence="9">
        <text>L-proline + NAD(+) = (S)-1-pyrroline-5-carboxylate + NADH + 2 H(+)</text>
        <dbReference type="Rhea" id="RHEA:14105"/>
        <dbReference type="ChEBI" id="CHEBI:15378"/>
        <dbReference type="ChEBI" id="CHEBI:17388"/>
        <dbReference type="ChEBI" id="CHEBI:57540"/>
        <dbReference type="ChEBI" id="CHEBI:57945"/>
        <dbReference type="ChEBI" id="CHEBI:60039"/>
        <dbReference type="EC" id="1.5.1.2"/>
    </reaction>
</comment>
<evidence type="ECO:0000256" key="3">
    <source>
        <dbReference type="ARBA" id="ARBA00022490"/>
    </source>
</evidence>
<dbReference type="Pfam" id="PF14748">
    <property type="entry name" value="P5CR_dimer"/>
    <property type="match status" value="1"/>
</dbReference>
<dbReference type="Proteomes" id="UP000245845">
    <property type="component" value="Unassembled WGS sequence"/>
</dbReference>
<protein>
    <recommendedName>
        <fullName evidence="9 10">Pyrroline-5-carboxylate reductase</fullName>
        <shortName evidence="9">P5C reductase</shortName>
        <shortName evidence="9">P5CR</shortName>
        <ecNumber evidence="9 10">1.5.1.2</ecNumber>
    </recommendedName>
    <alternativeName>
        <fullName evidence="9">PCA reductase</fullName>
    </alternativeName>
</protein>
<comment type="pathway">
    <text evidence="9">Amino-acid biosynthesis; L-proline biosynthesis; L-proline from L-glutamate 5-semialdehyde: step 1/1.</text>
</comment>
<comment type="function">
    <text evidence="8 9">Catalyzes the reduction of 1-pyrroline-5-carboxylate (PCA) to L-proline.</text>
</comment>
<organism evidence="14 15">
    <name type="scientific">Faecalicatena orotica</name>
    <dbReference type="NCBI Taxonomy" id="1544"/>
    <lineage>
        <taxon>Bacteria</taxon>
        <taxon>Bacillati</taxon>
        <taxon>Bacillota</taxon>
        <taxon>Clostridia</taxon>
        <taxon>Lachnospirales</taxon>
        <taxon>Lachnospiraceae</taxon>
        <taxon>Faecalicatena</taxon>
    </lineage>
</organism>
<keyword evidence="7 9" id="KW-0560">Oxidoreductase</keyword>
<dbReference type="UniPathway" id="UPA00098">
    <property type="reaction ID" value="UER00361"/>
</dbReference>
<keyword evidence="3 9" id="KW-0963">Cytoplasm</keyword>
<feature type="binding site" evidence="11">
    <location>
        <position position="55"/>
    </location>
    <ligand>
        <name>NADPH</name>
        <dbReference type="ChEBI" id="CHEBI:57783"/>
    </ligand>
</feature>
<dbReference type="SUPFAM" id="SSF51735">
    <property type="entry name" value="NAD(P)-binding Rossmann-fold domains"/>
    <property type="match status" value="1"/>
</dbReference>
<dbReference type="PANTHER" id="PTHR11645">
    <property type="entry name" value="PYRROLINE-5-CARBOXYLATE REDUCTASE"/>
    <property type="match status" value="1"/>
</dbReference>
<dbReference type="Gene3D" id="1.10.3730.10">
    <property type="entry name" value="ProC C-terminal domain-like"/>
    <property type="match status" value="1"/>
</dbReference>
<gene>
    <name evidence="9" type="primary">proC</name>
    <name evidence="14" type="ORF">A8806_108217</name>
</gene>
<dbReference type="SUPFAM" id="SSF48179">
    <property type="entry name" value="6-phosphogluconate dehydrogenase C-terminal domain-like"/>
    <property type="match status" value="1"/>
</dbReference>
<dbReference type="EMBL" id="QGDL01000008">
    <property type="protein sequence ID" value="PWJ28702.1"/>
    <property type="molecule type" value="Genomic_DNA"/>
</dbReference>
<dbReference type="GO" id="GO:0055129">
    <property type="term" value="P:L-proline biosynthetic process"/>
    <property type="evidence" value="ECO:0007669"/>
    <property type="project" value="UniProtKB-UniRule"/>
</dbReference>
<evidence type="ECO:0000313" key="15">
    <source>
        <dbReference type="Proteomes" id="UP000245845"/>
    </source>
</evidence>
<keyword evidence="15" id="KW-1185">Reference proteome</keyword>
<dbReference type="PANTHER" id="PTHR11645:SF0">
    <property type="entry name" value="PYRROLINE-5-CARBOXYLATE REDUCTASE 3"/>
    <property type="match status" value="1"/>
</dbReference>
<dbReference type="AlphaFoldDB" id="A0A2Y9BG81"/>
<dbReference type="InterPro" id="IPR029036">
    <property type="entry name" value="P5CR_dimer"/>
</dbReference>
<evidence type="ECO:0000256" key="10">
    <source>
        <dbReference type="NCBIfam" id="TIGR00112"/>
    </source>
</evidence>
<dbReference type="InterPro" id="IPR008927">
    <property type="entry name" value="6-PGluconate_DH-like_C_sf"/>
</dbReference>
<dbReference type="HAMAP" id="MF_01925">
    <property type="entry name" value="P5C_reductase"/>
    <property type="match status" value="1"/>
</dbReference>
<dbReference type="PIRSF" id="PIRSF000193">
    <property type="entry name" value="Pyrrol-5-carb_rd"/>
    <property type="match status" value="1"/>
</dbReference>
<evidence type="ECO:0000313" key="14">
    <source>
        <dbReference type="EMBL" id="PWJ28702.1"/>
    </source>
</evidence>
<feature type="binding site" evidence="11">
    <location>
        <begin position="6"/>
        <end position="11"/>
    </location>
    <ligand>
        <name>NADP(+)</name>
        <dbReference type="ChEBI" id="CHEBI:58349"/>
    </ligand>
</feature>
<keyword evidence="6 9" id="KW-0521">NADP</keyword>
<evidence type="ECO:0000256" key="11">
    <source>
        <dbReference type="PIRSR" id="PIRSR000193-1"/>
    </source>
</evidence>
<proteinExistence type="inferred from homology"/>
<feature type="domain" description="Pyrroline-5-carboxylate reductase catalytic N-terminal" evidence="12">
    <location>
        <begin position="2"/>
        <end position="85"/>
    </location>
</feature>
<evidence type="ECO:0000256" key="7">
    <source>
        <dbReference type="ARBA" id="ARBA00023002"/>
    </source>
</evidence>
<dbReference type="InterPro" id="IPR028939">
    <property type="entry name" value="P5C_Rdtase_cat_N"/>
</dbReference>
<dbReference type="Gene3D" id="3.40.50.720">
    <property type="entry name" value="NAD(P)-binding Rossmann-like Domain"/>
    <property type="match status" value="1"/>
</dbReference>
<keyword evidence="4 9" id="KW-0028">Amino-acid biosynthesis</keyword>
<evidence type="ECO:0000256" key="4">
    <source>
        <dbReference type="ARBA" id="ARBA00022605"/>
    </source>
</evidence>
<dbReference type="NCBIfam" id="TIGR00112">
    <property type="entry name" value="proC"/>
    <property type="match status" value="1"/>
</dbReference>